<dbReference type="EMBL" id="MF668227">
    <property type="protein sequence ID" value="ATV98823.1"/>
    <property type="molecule type" value="Genomic_DNA"/>
</dbReference>
<geneLocation type="mitochondrion" evidence="1"/>
<name>A0A0A0UYF0_9BILA</name>
<reference evidence="2" key="2">
    <citation type="submission" date="2017-08" db="EMBL/GenBank/DDBJ databases">
        <title>Biogeographic study of the genus Trichinella.</title>
        <authorList>
            <person name="Krivokapich S.J."/>
            <person name="Gonzalez Prous C.L."/>
            <person name="Gatti G.M."/>
            <person name="Confalonieri V."/>
        </authorList>
    </citation>
    <scope>NUCLEOTIDE SEQUENCE</scope>
    <source>
        <strain evidence="2">ISS2311</strain>
    </source>
</reference>
<evidence type="ECO:0000313" key="2">
    <source>
        <dbReference type="EMBL" id="ATV98823.1"/>
    </source>
</evidence>
<evidence type="ECO:0000313" key="1">
    <source>
        <dbReference type="EMBL" id="AIW56966.1"/>
    </source>
</evidence>
<protein>
    <submittedName>
        <fullName evidence="2">ATP synthase F0 subunit 8</fullName>
    </submittedName>
    <submittedName>
        <fullName evidence="1">Atp8 protein</fullName>
    </submittedName>
</protein>
<dbReference type="AlphaFoldDB" id="A0A0A0UYF0"/>
<proteinExistence type="predicted"/>
<keyword evidence="1" id="KW-0496">Mitochondrion</keyword>
<accession>A0A0A0UYF0</accession>
<gene>
    <name evidence="1" type="primary">atp8</name>
</gene>
<dbReference type="EMBL" id="KM357412">
    <property type="protein sequence ID" value="AIW56966.1"/>
    <property type="molecule type" value="Genomic_DNA"/>
</dbReference>
<sequence>MLLLYQIPPMKLLNTLIALSTILWVKMMISPTSRTNPIKIK</sequence>
<organism evidence="1">
    <name type="scientific">Trichinella patagoniensis</name>
    <dbReference type="NCBI Taxonomy" id="990121"/>
    <lineage>
        <taxon>Eukaryota</taxon>
        <taxon>Metazoa</taxon>
        <taxon>Ecdysozoa</taxon>
        <taxon>Nematoda</taxon>
        <taxon>Enoplea</taxon>
        <taxon>Dorylaimia</taxon>
        <taxon>Trichinellida</taxon>
        <taxon>Trichinellidae</taxon>
        <taxon>Trichinella</taxon>
    </lineage>
</organism>
<reference evidence="1" key="1">
    <citation type="journal article" date="2014" name="Int. J. Parasitol.">
        <title>Mitochondrial genomes of Trichinella species and genotypes ? a basis for diagnosis, and systematic and epidemiological explorations.</title>
        <authorList>
            <person name="Mohandas N."/>
            <person name="Pozio E."/>
            <person name="La Rosa G."/>
            <person name="Korhonen P.K."/>
            <person name="Young N.D."/>
            <person name="Koehler A.V."/>
            <person name="Hall R.S."/>
            <person name="Sternberg P.W."/>
            <person name="Boag P.R."/>
            <person name="Jex A.R."/>
            <person name="Chang B.C."/>
            <person name="Gasser R.B."/>
        </authorList>
    </citation>
    <scope>NUCLEOTIDE SEQUENCE</scope>
    <source>
        <strain evidence="1">ISS2496</strain>
    </source>
</reference>